<reference evidence="3" key="1">
    <citation type="submission" date="2016-06" db="UniProtKB">
        <authorList>
            <consortium name="WormBaseParasite"/>
        </authorList>
    </citation>
    <scope>IDENTIFICATION</scope>
</reference>
<evidence type="ECO:0000313" key="3">
    <source>
        <dbReference type="WBParaSite" id="SBAD_0000847701-mRNA-1"/>
    </source>
</evidence>
<dbReference type="AlphaFoldDB" id="A0A183IX29"/>
<protein>
    <submittedName>
        <fullName evidence="1 3">Uncharacterized protein</fullName>
    </submittedName>
</protein>
<keyword evidence="2" id="KW-1185">Reference proteome</keyword>
<evidence type="ECO:0000313" key="1">
    <source>
        <dbReference type="EMBL" id="VDP15650.1"/>
    </source>
</evidence>
<organism evidence="3">
    <name type="scientific">Soboliphyme baturini</name>
    <dbReference type="NCBI Taxonomy" id="241478"/>
    <lineage>
        <taxon>Eukaryota</taxon>
        <taxon>Metazoa</taxon>
        <taxon>Ecdysozoa</taxon>
        <taxon>Nematoda</taxon>
        <taxon>Enoplea</taxon>
        <taxon>Dorylaimia</taxon>
        <taxon>Dioctophymatida</taxon>
        <taxon>Dioctophymatoidea</taxon>
        <taxon>Soboliphymatidae</taxon>
        <taxon>Soboliphyme</taxon>
    </lineage>
</organism>
<dbReference type="Proteomes" id="UP000270296">
    <property type="component" value="Unassembled WGS sequence"/>
</dbReference>
<dbReference type="WBParaSite" id="SBAD_0000847701-mRNA-1">
    <property type="protein sequence ID" value="SBAD_0000847701-mRNA-1"/>
    <property type="gene ID" value="SBAD_0000847701"/>
</dbReference>
<name>A0A183IX29_9BILA</name>
<dbReference type="EMBL" id="UZAM01011332">
    <property type="protein sequence ID" value="VDP15650.1"/>
    <property type="molecule type" value="Genomic_DNA"/>
</dbReference>
<accession>A0A183IX29</accession>
<reference evidence="1 2" key="2">
    <citation type="submission" date="2018-11" db="EMBL/GenBank/DDBJ databases">
        <authorList>
            <consortium name="Pathogen Informatics"/>
        </authorList>
    </citation>
    <scope>NUCLEOTIDE SEQUENCE [LARGE SCALE GENOMIC DNA]</scope>
</reference>
<proteinExistence type="predicted"/>
<gene>
    <name evidence="1" type="ORF">SBAD_LOCUS8176</name>
</gene>
<sequence>MNDDDRLTRHSSLQVVSDQVMGQHRLKRLFPPIGAHLQLAVGRRQSGNLSSSAVFGQPPLIVPSGQVKRSNGDTVVQNYLQFITPDLRWIAPLCRSPPSLTVTVESGLRDPGP</sequence>
<evidence type="ECO:0000313" key="2">
    <source>
        <dbReference type="Proteomes" id="UP000270296"/>
    </source>
</evidence>